<keyword evidence="2" id="KW-0229">DNA integration</keyword>
<keyword evidence="3" id="KW-0238">DNA-binding</keyword>
<dbReference type="SUPFAM" id="SSF46689">
    <property type="entry name" value="Homeodomain-like"/>
    <property type="match status" value="1"/>
</dbReference>
<accession>A0ABT9UGM0</accession>
<dbReference type="PROSITE" id="PS00398">
    <property type="entry name" value="RECOMBINASES_2"/>
    <property type="match status" value="1"/>
</dbReference>
<dbReference type="InterPro" id="IPR006119">
    <property type="entry name" value="Resolv_N"/>
</dbReference>
<keyword evidence="8" id="KW-1185">Reference proteome</keyword>
<dbReference type="InterPro" id="IPR009057">
    <property type="entry name" value="Homeodomain-like_sf"/>
</dbReference>
<sequence>MVGQRIGYVRVSTLDQNEKRQLEGQILDRVFTDKASGKDTARPQLAELLRFARDGDTVVVHSMDRLARNLDDLRALVQSLTRKSVRVEFVKESLVFTGEDSPMANLMLSVMGAFAEFERSLIRERQREGIALAKQRGAYKGRKKTLTPERVAELVHRAENGVPKVVLAHDYGISRETVYQYLRQARAV</sequence>
<dbReference type="EMBL" id="JAUSSY010000005">
    <property type="protein sequence ID" value="MDQ0118392.1"/>
    <property type="molecule type" value="Genomic_DNA"/>
</dbReference>
<dbReference type="CDD" id="cd00569">
    <property type="entry name" value="HTH_Hin_like"/>
    <property type="match status" value="1"/>
</dbReference>
<evidence type="ECO:0000256" key="2">
    <source>
        <dbReference type="ARBA" id="ARBA00022908"/>
    </source>
</evidence>
<organism evidence="7 8">
    <name type="scientific">Pseudarthrobacter defluvii</name>
    <dbReference type="NCBI Taxonomy" id="410837"/>
    <lineage>
        <taxon>Bacteria</taxon>
        <taxon>Bacillati</taxon>
        <taxon>Actinomycetota</taxon>
        <taxon>Actinomycetes</taxon>
        <taxon>Micrococcales</taxon>
        <taxon>Micrococcaceae</taxon>
        <taxon>Pseudarthrobacter</taxon>
    </lineage>
</organism>
<evidence type="ECO:0000313" key="8">
    <source>
        <dbReference type="Proteomes" id="UP001226389"/>
    </source>
</evidence>
<dbReference type="PROSITE" id="PS51736">
    <property type="entry name" value="RECOMBINASES_3"/>
    <property type="match status" value="1"/>
</dbReference>
<dbReference type="PANTHER" id="PTHR30461">
    <property type="entry name" value="DNA-INVERTASE FROM LAMBDOID PROPHAGE"/>
    <property type="match status" value="1"/>
</dbReference>
<dbReference type="InterPro" id="IPR050639">
    <property type="entry name" value="SSR_resolvase"/>
</dbReference>
<dbReference type="PROSITE" id="PS00397">
    <property type="entry name" value="RECOMBINASES_1"/>
    <property type="match status" value="1"/>
</dbReference>
<feature type="domain" description="Resolvase/invertase-type recombinase catalytic" evidence="6">
    <location>
        <begin position="4"/>
        <end position="137"/>
    </location>
</feature>
<comment type="similarity">
    <text evidence="1">Belongs to the site-specific recombinase resolvase family.</text>
</comment>
<dbReference type="Pfam" id="PF02796">
    <property type="entry name" value="HTH_7"/>
    <property type="match status" value="1"/>
</dbReference>
<evidence type="ECO:0000256" key="5">
    <source>
        <dbReference type="PROSITE-ProRule" id="PRU10137"/>
    </source>
</evidence>
<dbReference type="Gene3D" id="1.10.10.60">
    <property type="entry name" value="Homeodomain-like"/>
    <property type="match status" value="1"/>
</dbReference>
<gene>
    <name evidence="7" type="ORF">J2T22_001570</name>
</gene>
<evidence type="ECO:0000259" key="6">
    <source>
        <dbReference type="PROSITE" id="PS51736"/>
    </source>
</evidence>
<feature type="active site" description="O-(5'-phospho-DNA)-serine intermediate" evidence="5">
    <location>
        <position position="12"/>
    </location>
</feature>
<keyword evidence="4" id="KW-0233">DNA recombination</keyword>
<reference evidence="7 8" key="1">
    <citation type="submission" date="2023-07" db="EMBL/GenBank/DDBJ databases">
        <title>Sorghum-associated microbial communities from plants grown in Nebraska, USA.</title>
        <authorList>
            <person name="Schachtman D."/>
        </authorList>
    </citation>
    <scope>NUCLEOTIDE SEQUENCE [LARGE SCALE GENOMIC DNA]</scope>
    <source>
        <strain evidence="7 8">DS994</strain>
    </source>
</reference>
<evidence type="ECO:0000256" key="4">
    <source>
        <dbReference type="ARBA" id="ARBA00023172"/>
    </source>
</evidence>
<dbReference type="Gene3D" id="3.40.50.1390">
    <property type="entry name" value="Resolvase, N-terminal catalytic domain"/>
    <property type="match status" value="1"/>
</dbReference>
<dbReference type="PANTHER" id="PTHR30461:SF26">
    <property type="entry name" value="RESOLVASE HOMOLOG YNEB"/>
    <property type="match status" value="1"/>
</dbReference>
<dbReference type="SUPFAM" id="SSF53041">
    <property type="entry name" value="Resolvase-like"/>
    <property type="match status" value="1"/>
</dbReference>
<evidence type="ECO:0000256" key="1">
    <source>
        <dbReference type="ARBA" id="ARBA00009913"/>
    </source>
</evidence>
<dbReference type="CDD" id="cd03768">
    <property type="entry name" value="SR_ResInv"/>
    <property type="match status" value="1"/>
</dbReference>
<dbReference type="Proteomes" id="UP001226389">
    <property type="component" value="Unassembled WGS sequence"/>
</dbReference>
<dbReference type="SMART" id="SM00857">
    <property type="entry name" value="Resolvase"/>
    <property type="match status" value="1"/>
</dbReference>
<evidence type="ECO:0000313" key="7">
    <source>
        <dbReference type="EMBL" id="MDQ0118392.1"/>
    </source>
</evidence>
<protein>
    <submittedName>
        <fullName evidence="7">DNA invertase Pin-like site-specific DNA recombinase</fullName>
    </submittedName>
</protein>
<evidence type="ECO:0000256" key="3">
    <source>
        <dbReference type="ARBA" id="ARBA00023125"/>
    </source>
</evidence>
<dbReference type="InterPro" id="IPR006118">
    <property type="entry name" value="Recombinase_CS"/>
</dbReference>
<dbReference type="RefSeq" id="WP_307489376.1">
    <property type="nucleotide sequence ID" value="NZ_JAUSSY010000005.1"/>
</dbReference>
<proteinExistence type="inferred from homology"/>
<dbReference type="Pfam" id="PF00239">
    <property type="entry name" value="Resolvase"/>
    <property type="match status" value="1"/>
</dbReference>
<dbReference type="InterPro" id="IPR006120">
    <property type="entry name" value="Resolvase_HTH_dom"/>
</dbReference>
<comment type="caution">
    <text evidence="7">The sequence shown here is derived from an EMBL/GenBank/DDBJ whole genome shotgun (WGS) entry which is preliminary data.</text>
</comment>
<dbReference type="InterPro" id="IPR036162">
    <property type="entry name" value="Resolvase-like_N_sf"/>
</dbReference>
<name>A0ABT9UGM0_9MICC</name>